<feature type="region of interest" description="Disordered" evidence="2">
    <location>
        <begin position="12"/>
        <end position="38"/>
    </location>
</feature>
<reference evidence="5" key="1">
    <citation type="submission" date="2019-06" db="EMBL/GenBank/DDBJ databases">
        <title>Draft genome sequence of the griseofulvin-producing fungus Xylaria cubensis strain G536.</title>
        <authorList>
            <person name="Mead M.E."/>
            <person name="Raja H.A."/>
            <person name="Steenwyk J.L."/>
            <person name="Knowles S.L."/>
            <person name="Oberlies N.H."/>
            <person name="Rokas A."/>
        </authorList>
    </citation>
    <scope>NUCLEOTIDE SEQUENCE [LARGE SCALE GENOMIC DNA]</scope>
    <source>
        <strain evidence="5">G536</strain>
    </source>
</reference>
<sequence>MTIDISDANVAQTTGSKRATSAPDPHIQGRVYSSSETMEKPSGSAVSIEKTRAVFSQLFIVMNGQLNRLYFQPWDFNIGLVVTKGNIAKKDTEYVFRRNPLCKDFPFDTTDLRVKHQSKQQAYLSKCHKNFKMKRNPRKLGWTKAYRKAAGKEMTVDSTLQFAQRRNVPVRYDRTLWEKTMQAMARIQEIRQKRERVYYKRRMAGKRAREIAADKKLVETHSHLLPRMRGSERRRLLEQGVDPEQIDQMEETLPAEKAKVHGKEKLRQKLRVDGGVEFVGEDNGMDVDSD</sequence>
<dbReference type="EMBL" id="VFLP01000022">
    <property type="protein sequence ID" value="TRX94512.1"/>
    <property type="molecule type" value="Genomic_DNA"/>
</dbReference>
<dbReference type="Proteomes" id="UP000319160">
    <property type="component" value="Unassembled WGS sequence"/>
</dbReference>
<dbReference type="Gene3D" id="2.30.170.20">
    <property type="entry name" value="Ribosomal protein L24e"/>
    <property type="match status" value="1"/>
</dbReference>
<dbReference type="GO" id="GO:0005730">
    <property type="term" value="C:nucleolus"/>
    <property type="evidence" value="ECO:0007669"/>
    <property type="project" value="TreeGrafter"/>
</dbReference>
<proteinExistence type="inferred from homology"/>
<feature type="domain" description="Large ribosomal subunit protein eL24-related N-terminal" evidence="3">
    <location>
        <begin position="115"/>
        <end position="156"/>
    </location>
</feature>
<name>A0A553I2T3_9PEZI</name>
<comment type="similarity">
    <text evidence="1">Belongs to the eukaryotic ribosomal protein eL24 family.</text>
</comment>
<comment type="caution">
    <text evidence="4">The sequence shown here is derived from an EMBL/GenBank/DDBJ whole genome shotgun (WGS) entry which is preliminary data.</text>
</comment>
<dbReference type="SUPFAM" id="SSF57716">
    <property type="entry name" value="Glucocorticoid receptor-like (DNA-binding domain)"/>
    <property type="match status" value="1"/>
</dbReference>
<dbReference type="PANTHER" id="PTHR10792">
    <property type="entry name" value="60S RIBOSOMAL PROTEIN L24"/>
    <property type="match status" value="1"/>
</dbReference>
<dbReference type="OrthoDB" id="10262490at2759"/>
<keyword evidence="5" id="KW-1185">Reference proteome</keyword>
<protein>
    <recommendedName>
        <fullName evidence="3">Large ribosomal subunit protein eL24-related N-terminal domain-containing protein</fullName>
    </recommendedName>
</protein>
<dbReference type="STRING" id="2512241.A0A553I2T3"/>
<evidence type="ECO:0000313" key="5">
    <source>
        <dbReference type="Proteomes" id="UP000319160"/>
    </source>
</evidence>
<gene>
    <name evidence="4" type="ORF">FHL15_004667</name>
</gene>
<evidence type="ECO:0000259" key="3">
    <source>
        <dbReference type="Pfam" id="PF01246"/>
    </source>
</evidence>
<dbReference type="InterPro" id="IPR000988">
    <property type="entry name" value="Ribosomal_eL24-rel_N"/>
</dbReference>
<dbReference type="InterPro" id="IPR056366">
    <property type="entry name" value="Ribosomal_eL24"/>
</dbReference>
<dbReference type="Pfam" id="PF01246">
    <property type="entry name" value="Ribosomal_L24e"/>
    <property type="match status" value="1"/>
</dbReference>
<evidence type="ECO:0000256" key="2">
    <source>
        <dbReference type="SAM" id="MobiDB-lite"/>
    </source>
</evidence>
<evidence type="ECO:0000256" key="1">
    <source>
        <dbReference type="ARBA" id="ARBA00005647"/>
    </source>
</evidence>
<dbReference type="GO" id="GO:0003735">
    <property type="term" value="F:structural constituent of ribosome"/>
    <property type="evidence" value="ECO:0007669"/>
    <property type="project" value="InterPro"/>
</dbReference>
<dbReference type="InterPro" id="IPR038630">
    <property type="entry name" value="L24e/L24_sf"/>
</dbReference>
<organism evidence="4 5">
    <name type="scientific">Xylaria flabelliformis</name>
    <dbReference type="NCBI Taxonomy" id="2512241"/>
    <lineage>
        <taxon>Eukaryota</taxon>
        <taxon>Fungi</taxon>
        <taxon>Dikarya</taxon>
        <taxon>Ascomycota</taxon>
        <taxon>Pezizomycotina</taxon>
        <taxon>Sordariomycetes</taxon>
        <taxon>Xylariomycetidae</taxon>
        <taxon>Xylariales</taxon>
        <taxon>Xylariaceae</taxon>
        <taxon>Xylaria</taxon>
    </lineage>
</organism>
<dbReference type="GO" id="GO:0042273">
    <property type="term" value="P:ribosomal large subunit biogenesis"/>
    <property type="evidence" value="ECO:0007669"/>
    <property type="project" value="TreeGrafter"/>
</dbReference>
<dbReference type="PANTHER" id="PTHR10792:SF8">
    <property type="entry name" value="RIBOSOME BIOGENESIS PROTEIN RLP24-RELATED"/>
    <property type="match status" value="1"/>
</dbReference>
<accession>A0A553I2T3</accession>
<evidence type="ECO:0000313" key="4">
    <source>
        <dbReference type="EMBL" id="TRX94512.1"/>
    </source>
</evidence>
<dbReference type="AlphaFoldDB" id="A0A553I2T3"/>